<dbReference type="Proteomes" id="UP001172687">
    <property type="component" value="Unassembled WGS sequence"/>
</dbReference>
<name>A0ABT8HCE0_MYCAO</name>
<dbReference type="CDD" id="cd01004">
    <property type="entry name" value="PBP2_MidA_like"/>
    <property type="match status" value="1"/>
</dbReference>
<evidence type="ECO:0000256" key="4">
    <source>
        <dbReference type="RuleBase" id="RU003744"/>
    </source>
</evidence>
<dbReference type="SMART" id="SM00062">
    <property type="entry name" value="PBPb"/>
    <property type="match status" value="1"/>
</dbReference>
<comment type="caution">
    <text evidence="7">The sequence shown here is derived from an EMBL/GenBank/DDBJ whole genome shotgun (WGS) entry which is preliminary data.</text>
</comment>
<evidence type="ECO:0000256" key="5">
    <source>
        <dbReference type="SAM" id="SignalP"/>
    </source>
</evidence>
<comment type="subcellular location">
    <subcellularLocation>
        <location evidence="1">Cell envelope</location>
    </subcellularLocation>
</comment>
<comment type="similarity">
    <text evidence="2 4">Belongs to the bacterial solute-binding protein 3 family.</text>
</comment>
<evidence type="ECO:0000256" key="2">
    <source>
        <dbReference type="ARBA" id="ARBA00010333"/>
    </source>
</evidence>
<dbReference type="PROSITE" id="PS51257">
    <property type="entry name" value="PROKAR_LIPOPROTEIN"/>
    <property type="match status" value="1"/>
</dbReference>
<evidence type="ECO:0000259" key="6">
    <source>
        <dbReference type="SMART" id="SM00062"/>
    </source>
</evidence>
<dbReference type="PANTHER" id="PTHR35936">
    <property type="entry name" value="MEMBRANE-BOUND LYTIC MUREIN TRANSGLYCOSYLASE F"/>
    <property type="match status" value="1"/>
</dbReference>
<dbReference type="PANTHER" id="PTHR35936:SF17">
    <property type="entry name" value="ARGININE-BINDING EXTRACELLULAR PROTEIN ARTP"/>
    <property type="match status" value="1"/>
</dbReference>
<dbReference type="RefSeq" id="WP_208673160.1">
    <property type="nucleotide sequence ID" value="NZ_CP070380.1"/>
</dbReference>
<dbReference type="InterPro" id="IPR018313">
    <property type="entry name" value="SBP_3_CS"/>
</dbReference>
<evidence type="ECO:0000256" key="3">
    <source>
        <dbReference type="ARBA" id="ARBA00022729"/>
    </source>
</evidence>
<evidence type="ECO:0000313" key="8">
    <source>
        <dbReference type="Proteomes" id="UP001172687"/>
    </source>
</evidence>
<dbReference type="Pfam" id="PF00497">
    <property type="entry name" value="SBP_bac_3"/>
    <property type="match status" value="1"/>
</dbReference>
<dbReference type="Gene3D" id="3.40.190.10">
    <property type="entry name" value="Periplasmic binding protein-like II"/>
    <property type="match status" value="2"/>
</dbReference>
<evidence type="ECO:0000256" key="1">
    <source>
        <dbReference type="ARBA" id="ARBA00004196"/>
    </source>
</evidence>
<accession>A0ABT8HCE0</accession>
<organism evidence="7 8">
    <name type="scientific">Mycolicibacterium austroafricanum</name>
    <name type="common">Mycobacterium austroafricanum</name>
    <dbReference type="NCBI Taxonomy" id="39687"/>
    <lineage>
        <taxon>Bacteria</taxon>
        <taxon>Bacillati</taxon>
        <taxon>Actinomycetota</taxon>
        <taxon>Actinomycetes</taxon>
        <taxon>Mycobacteriales</taxon>
        <taxon>Mycobacteriaceae</taxon>
        <taxon>Mycolicibacterium</taxon>
    </lineage>
</organism>
<gene>
    <name evidence="7" type="ORF">QYF68_11475</name>
</gene>
<dbReference type="InterPro" id="IPR001638">
    <property type="entry name" value="Solute-binding_3/MltF_N"/>
</dbReference>
<keyword evidence="8" id="KW-1185">Reference proteome</keyword>
<protein>
    <submittedName>
        <fullName evidence="7">ABC transporter substrate-binding protein</fullName>
    </submittedName>
</protein>
<feature type="signal peptide" evidence="5">
    <location>
        <begin position="1"/>
        <end position="26"/>
    </location>
</feature>
<evidence type="ECO:0000313" key="7">
    <source>
        <dbReference type="EMBL" id="MDN4518441.1"/>
    </source>
</evidence>
<proteinExistence type="inferred from homology"/>
<dbReference type="SUPFAM" id="SSF53850">
    <property type="entry name" value="Periplasmic binding protein-like II"/>
    <property type="match status" value="1"/>
</dbReference>
<sequence>MKNSRTALFAVLAGVVLAGCSSTTEAATTETPSEFADLAASPACTELRAENPDLAGKTLTNAINPYTPGYETINPENPSEYQGFDIDLGNALGACLGFKNDYLSVGFSELIPTVASGQADWIISNLYATEARAAGGVDFISYSKVFDGILVAKDNPKNITGIDTSLCGLTVALNKGYVEVPLVEAVGPECVATGLKAPTVSLFDSSADCTQAVLAGRADAYMNDINTVNAFVAEHPDELASAETVMLDYTIGIGVPQGDHQFRDAIQAALTEVQASGLQDELAAKWKLSENAVAAPTILSVG</sequence>
<feature type="domain" description="Solute-binding protein family 3/N-terminal" evidence="6">
    <location>
        <begin position="58"/>
        <end position="290"/>
    </location>
</feature>
<dbReference type="EMBL" id="JAUHTC010000041">
    <property type="protein sequence ID" value="MDN4518441.1"/>
    <property type="molecule type" value="Genomic_DNA"/>
</dbReference>
<reference evidence="7" key="1">
    <citation type="submission" date="2023-07" db="EMBL/GenBank/DDBJ databases">
        <title>Degradation of tert-butanol by M. austroafricanum TBA100.</title>
        <authorList>
            <person name="Helbich S."/>
            <person name="Vainshtein Y."/>
        </authorList>
    </citation>
    <scope>NUCLEOTIDE SEQUENCE</scope>
    <source>
        <strain evidence="7">TBA100</strain>
    </source>
</reference>
<keyword evidence="3 5" id="KW-0732">Signal</keyword>
<feature type="chain" id="PRO_5046863568" evidence="5">
    <location>
        <begin position="27"/>
        <end position="302"/>
    </location>
</feature>
<dbReference type="PROSITE" id="PS01039">
    <property type="entry name" value="SBP_BACTERIAL_3"/>
    <property type="match status" value="1"/>
</dbReference>